<dbReference type="NCBIfam" id="NF008400">
    <property type="entry name" value="PRK11199.1"/>
    <property type="match status" value="1"/>
</dbReference>
<accession>A0A7D7LF98</accession>
<sequence>MTNSDQLKKTDQSLIALLSDRISLLAASEQPSLDEQLADVAPLLAQAGIPESVWAGVVKSCHASLTPKSATNHVSPRQITIIGGCGRMGRLFKEQLSLVGHNVSVLEHEDWEYAEKLLNQAELVLVSVPIEHTVDVIKRAAKYLAPNTALCDITSIKTQPTQAMLEYHSGPVMGLHPMFGPNIKSFLGQKVVVCPGRNNDSFQWLLDFLKSKGGELVFCTPEEHDQMMVVIQATQHFCRFSLGVFLAQTRVDIEQSLTMSTPNYRQEIDIVKRLFSQNPNLCVDIMLATEERCNAISFLANTYSRLAKLVAKKDRDALIKEFENTQSFLEEKINTFLQPLHTTALQRDFKPQMHTNISI</sequence>
<dbReference type="Proteomes" id="UP000514713">
    <property type="component" value="Chromosome"/>
</dbReference>
<proteinExistence type="inferred from homology"/>
<dbReference type="Gene3D" id="3.40.50.720">
    <property type="entry name" value="NAD(P)-binding Rossmann-like Domain"/>
    <property type="match status" value="1"/>
</dbReference>
<dbReference type="AlphaFoldDB" id="A0A7D7LF98"/>
<keyword evidence="5" id="KW-1185">Reference proteome</keyword>
<dbReference type="GO" id="GO:0004106">
    <property type="term" value="F:chorismate mutase activity"/>
    <property type="evidence" value="ECO:0007669"/>
    <property type="project" value="UniProtKB-EC"/>
</dbReference>
<dbReference type="GO" id="GO:0008977">
    <property type="term" value="F:prephenate dehydrogenase (NAD+) activity"/>
    <property type="evidence" value="ECO:0007669"/>
    <property type="project" value="UniProtKB-EC"/>
</dbReference>
<evidence type="ECO:0000256" key="2">
    <source>
        <dbReference type="ARBA" id="ARBA00023002"/>
    </source>
</evidence>
<dbReference type="GO" id="GO:0004665">
    <property type="term" value="F:prephenate dehydrogenase (NADP+) activity"/>
    <property type="evidence" value="ECO:0007669"/>
    <property type="project" value="InterPro"/>
</dbReference>
<dbReference type="PANTHER" id="PTHR21363:SF0">
    <property type="entry name" value="PREPHENATE DEHYDROGENASE [NADP(+)]"/>
    <property type="match status" value="1"/>
</dbReference>
<dbReference type="RefSeq" id="WP_181929236.1">
    <property type="nucleotide sequence ID" value="NZ_CP054698.1"/>
</dbReference>
<dbReference type="Gene3D" id="1.10.3660.10">
    <property type="entry name" value="6-phosphogluconate dehydrogenase C-terminal like domain"/>
    <property type="match status" value="1"/>
</dbReference>
<comment type="similarity">
    <text evidence="1">Belongs to the prephenate/arogenate dehydrogenase family.</text>
</comment>
<evidence type="ECO:0000259" key="3">
    <source>
        <dbReference type="PROSITE" id="PS51176"/>
    </source>
</evidence>
<name>A0A7D7LF98_9NOSO</name>
<keyword evidence="2 4" id="KW-0560">Oxidoreductase</keyword>
<dbReference type="PANTHER" id="PTHR21363">
    <property type="entry name" value="PREPHENATE DEHYDROGENASE"/>
    <property type="match status" value="1"/>
</dbReference>
<evidence type="ECO:0000313" key="4">
    <source>
        <dbReference type="EMBL" id="QMS91638.1"/>
    </source>
</evidence>
<dbReference type="SUPFAM" id="SSF51735">
    <property type="entry name" value="NAD(P)-binding Rossmann-fold domains"/>
    <property type="match status" value="1"/>
</dbReference>
<dbReference type="SUPFAM" id="SSF48179">
    <property type="entry name" value="6-phosphogluconate dehydrogenase C-terminal domain-like"/>
    <property type="match status" value="1"/>
</dbReference>
<dbReference type="InterPro" id="IPR046825">
    <property type="entry name" value="PDH_C"/>
</dbReference>
<gene>
    <name evidence="4" type="primary">tyrA</name>
    <name evidence="4" type="ORF">HUN01_30065</name>
</gene>
<organism evidence="4 5">
    <name type="scientific">Nostoc edaphicum CCNP1411</name>
    <dbReference type="NCBI Taxonomy" id="1472755"/>
    <lineage>
        <taxon>Bacteria</taxon>
        <taxon>Bacillati</taxon>
        <taxon>Cyanobacteriota</taxon>
        <taxon>Cyanophyceae</taxon>
        <taxon>Nostocales</taxon>
        <taxon>Nostocaceae</taxon>
        <taxon>Nostoc</taxon>
    </lineage>
</organism>
<dbReference type="Pfam" id="PF20463">
    <property type="entry name" value="PDH_C"/>
    <property type="match status" value="1"/>
</dbReference>
<dbReference type="InterPro" id="IPR036291">
    <property type="entry name" value="NAD(P)-bd_dom_sf"/>
</dbReference>
<dbReference type="GO" id="GO:0006571">
    <property type="term" value="P:tyrosine biosynthetic process"/>
    <property type="evidence" value="ECO:0007669"/>
    <property type="project" value="InterPro"/>
</dbReference>
<dbReference type="InterPro" id="IPR046826">
    <property type="entry name" value="PDH_N"/>
</dbReference>
<reference evidence="5" key="1">
    <citation type="submission" date="2020-06" db="EMBL/GenBank/DDBJ databases">
        <title>Nostoc edaphicum CCNP1411 genome.</title>
        <authorList>
            <person name="Fidor A."/>
            <person name="Grabski M."/>
            <person name="Gawor J."/>
            <person name="Gromadka R."/>
            <person name="Wegrzyn G."/>
            <person name="Mazur-Marzec H."/>
        </authorList>
    </citation>
    <scope>NUCLEOTIDE SEQUENCE [LARGE SCALE GENOMIC DNA]</scope>
    <source>
        <strain evidence="5">CCNP1411</strain>
    </source>
</reference>
<dbReference type="Pfam" id="PF02153">
    <property type="entry name" value="PDH_N"/>
    <property type="match status" value="1"/>
</dbReference>
<dbReference type="InterPro" id="IPR050812">
    <property type="entry name" value="Preph/Arog_dehydrog"/>
</dbReference>
<dbReference type="InterPro" id="IPR003099">
    <property type="entry name" value="Prephen_DH"/>
</dbReference>
<dbReference type="EMBL" id="CP054698">
    <property type="protein sequence ID" value="QMS91638.1"/>
    <property type="molecule type" value="Genomic_DNA"/>
</dbReference>
<dbReference type="PROSITE" id="PS51176">
    <property type="entry name" value="PDH_ADH"/>
    <property type="match status" value="1"/>
</dbReference>
<dbReference type="GO" id="GO:0070403">
    <property type="term" value="F:NAD+ binding"/>
    <property type="evidence" value="ECO:0007669"/>
    <property type="project" value="InterPro"/>
</dbReference>
<keyword evidence="4" id="KW-0413">Isomerase</keyword>
<evidence type="ECO:0000256" key="1">
    <source>
        <dbReference type="ARBA" id="ARBA00007964"/>
    </source>
</evidence>
<dbReference type="InterPro" id="IPR008927">
    <property type="entry name" value="6-PGluconate_DH-like_C_sf"/>
</dbReference>
<dbReference type="KEGG" id="ned:HUN01_30065"/>
<dbReference type="EC" id="1.3.1.12" evidence="4"/>
<protein>
    <submittedName>
        <fullName evidence="4">Bifunctional chorismate mutase/prephenate dehydrogenase</fullName>
        <ecNumber evidence="4">1.3.1.12</ecNumber>
        <ecNumber evidence="4">5.4.99.5</ecNumber>
    </submittedName>
</protein>
<evidence type="ECO:0000313" key="5">
    <source>
        <dbReference type="Proteomes" id="UP000514713"/>
    </source>
</evidence>
<feature type="domain" description="Prephenate/arogenate dehydrogenase" evidence="3">
    <location>
        <begin position="77"/>
        <end position="340"/>
    </location>
</feature>
<dbReference type="EC" id="5.4.99.5" evidence="4"/>